<evidence type="ECO:0000256" key="5">
    <source>
        <dbReference type="SAM" id="MobiDB-lite"/>
    </source>
</evidence>
<keyword evidence="8" id="KW-1185">Reference proteome</keyword>
<accession>A0A2R5GTL5</accession>
<feature type="compositionally biased region" description="Polar residues" evidence="5">
    <location>
        <begin position="341"/>
        <end position="351"/>
    </location>
</feature>
<dbReference type="SMART" id="SM00184">
    <property type="entry name" value="RING"/>
    <property type="match status" value="1"/>
</dbReference>
<dbReference type="OrthoDB" id="21204at2759"/>
<feature type="compositionally biased region" description="Polar residues" evidence="5">
    <location>
        <begin position="148"/>
        <end position="162"/>
    </location>
</feature>
<evidence type="ECO:0000313" key="7">
    <source>
        <dbReference type="EMBL" id="GBG31993.1"/>
    </source>
</evidence>
<dbReference type="Proteomes" id="UP000241890">
    <property type="component" value="Unassembled WGS sequence"/>
</dbReference>
<keyword evidence="3" id="KW-0862">Zinc</keyword>
<protein>
    <submittedName>
        <fullName evidence="7">E3 ubiquitin-protein ligase Topors</fullName>
    </submittedName>
</protein>
<proteinExistence type="predicted"/>
<reference evidence="7 8" key="1">
    <citation type="submission" date="2017-12" db="EMBL/GenBank/DDBJ databases">
        <title>Sequencing, de novo assembly and annotation of complete genome of a new Thraustochytrid species, strain FCC1311.</title>
        <authorList>
            <person name="Sedici K."/>
            <person name="Godart F."/>
            <person name="Aiese Cigliano R."/>
            <person name="Sanseverino W."/>
            <person name="Barakat M."/>
            <person name="Ortet P."/>
            <person name="Marechal E."/>
            <person name="Cagnac O."/>
            <person name="Amato A."/>
        </authorList>
    </citation>
    <scope>NUCLEOTIDE SEQUENCE [LARGE SCALE GENOMIC DNA]</scope>
</reference>
<gene>
    <name evidence="7" type="ORF">FCC1311_082182</name>
</gene>
<feature type="region of interest" description="Disordered" evidence="5">
    <location>
        <begin position="84"/>
        <end position="118"/>
    </location>
</feature>
<evidence type="ECO:0000256" key="2">
    <source>
        <dbReference type="ARBA" id="ARBA00022771"/>
    </source>
</evidence>
<comment type="caution">
    <text evidence="7">The sequence shown here is derived from an EMBL/GenBank/DDBJ whole genome shotgun (WGS) entry which is preliminary data.</text>
</comment>
<dbReference type="GO" id="GO:0016567">
    <property type="term" value="P:protein ubiquitination"/>
    <property type="evidence" value="ECO:0007669"/>
    <property type="project" value="TreeGrafter"/>
</dbReference>
<dbReference type="GO" id="GO:0008270">
    <property type="term" value="F:zinc ion binding"/>
    <property type="evidence" value="ECO:0007669"/>
    <property type="project" value="UniProtKB-KW"/>
</dbReference>
<dbReference type="InterPro" id="IPR001841">
    <property type="entry name" value="Znf_RING"/>
</dbReference>
<dbReference type="Gene3D" id="3.30.40.10">
    <property type="entry name" value="Zinc/RING finger domain, C3HC4 (zinc finger)"/>
    <property type="match status" value="1"/>
</dbReference>
<dbReference type="PANTHER" id="PTHR15315:SF26">
    <property type="entry name" value="E3 UBIQUITIN-PROTEIN LIGASE NRDP1"/>
    <property type="match status" value="1"/>
</dbReference>
<keyword evidence="1" id="KW-0479">Metal-binding</keyword>
<name>A0A2R5GTL5_9STRA</name>
<dbReference type="PANTHER" id="PTHR15315">
    <property type="entry name" value="RING FINGER PROTEIN 41, 151"/>
    <property type="match status" value="1"/>
</dbReference>
<dbReference type="GO" id="GO:0061630">
    <property type="term" value="F:ubiquitin protein ligase activity"/>
    <property type="evidence" value="ECO:0007669"/>
    <property type="project" value="TreeGrafter"/>
</dbReference>
<dbReference type="PROSITE" id="PS50089">
    <property type="entry name" value="ZF_RING_2"/>
    <property type="match status" value="1"/>
</dbReference>
<feature type="domain" description="RING-type" evidence="6">
    <location>
        <begin position="185"/>
        <end position="224"/>
    </location>
</feature>
<dbReference type="InterPro" id="IPR017907">
    <property type="entry name" value="Znf_RING_CS"/>
</dbReference>
<feature type="compositionally biased region" description="Low complexity" evidence="5">
    <location>
        <begin position="364"/>
        <end position="373"/>
    </location>
</feature>
<evidence type="ECO:0000256" key="1">
    <source>
        <dbReference type="ARBA" id="ARBA00022723"/>
    </source>
</evidence>
<organism evidence="7 8">
    <name type="scientific">Hondaea fermentalgiana</name>
    <dbReference type="NCBI Taxonomy" id="2315210"/>
    <lineage>
        <taxon>Eukaryota</taxon>
        <taxon>Sar</taxon>
        <taxon>Stramenopiles</taxon>
        <taxon>Bigyra</taxon>
        <taxon>Labyrinthulomycetes</taxon>
        <taxon>Thraustochytrida</taxon>
        <taxon>Thraustochytriidae</taxon>
        <taxon>Hondaea</taxon>
    </lineage>
</organism>
<dbReference type="PROSITE" id="PS00518">
    <property type="entry name" value="ZF_RING_1"/>
    <property type="match status" value="1"/>
</dbReference>
<sequence length="452" mass="49535">MPIIMMRAAEERNAAASETKDPVLVREYDLSRESSCIASSTPARSLARQHLHSQHQMGMDLARSYCAAAPGEDKLRASQMRFANKKRKLSKSPSSSAQGFATLARESPSSHSLRPAVASATAAADARRLREATEAAEAAAGVLKQPRLAQSSKMDNDTTLTSKPAPVASTRKSTGASGDAEAEACGICFDNFEERGVLSSCEHKFCFGCIDTWLQRSCRCPHCKRVVKSLTSSKTGVTKSVARRELRDTLEREDEESDDDIHDFMDNIALVARSLGLRLNYVHRTELDTLYPDHVHEGLHPLFPVPSSDVFEDPILVQDATPNPDRAPYQAALANDGSLPSRRTASAQTANSASRPRRRRPRSEAAASSYEEPSTLRHGTVQQDASMASQQALEELFFPEASAIAREERIMFARIFQSLTEHIDPQSLWGRSAPRVRMSGSGTPQDPIVLDD</sequence>
<keyword evidence="2 4" id="KW-0863">Zinc-finger</keyword>
<evidence type="ECO:0000259" key="6">
    <source>
        <dbReference type="PROSITE" id="PS50089"/>
    </source>
</evidence>
<dbReference type="SUPFAM" id="SSF57850">
    <property type="entry name" value="RING/U-box"/>
    <property type="match status" value="1"/>
</dbReference>
<dbReference type="EMBL" id="BEYU01000111">
    <property type="protein sequence ID" value="GBG31993.1"/>
    <property type="molecule type" value="Genomic_DNA"/>
</dbReference>
<evidence type="ECO:0000256" key="4">
    <source>
        <dbReference type="PROSITE-ProRule" id="PRU00175"/>
    </source>
</evidence>
<dbReference type="AlphaFoldDB" id="A0A2R5GTL5"/>
<evidence type="ECO:0000313" key="8">
    <source>
        <dbReference type="Proteomes" id="UP000241890"/>
    </source>
</evidence>
<dbReference type="InterPro" id="IPR013083">
    <property type="entry name" value="Znf_RING/FYVE/PHD"/>
</dbReference>
<dbReference type="InParanoid" id="A0A2R5GTL5"/>
<evidence type="ECO:0000256" key="3">
    <source>
        <dbReference type="ARBA" id="ARBA00022833"/>
    </source>
</evidence>
<dbReference type="Pfam" id="PF13639">
    <property type="entry name" value="zf-RING_2"/>
    <property type="match status" value="1"/>
</dbReference>
<feature type="region of interest" description="Disordered" evidence="5">
    <location>
        <begin position="137"/>
        <end position="177"/>
    </location>
</feature>
<feature type="region of interest" description="Disordered" evidence="5">
    <location>
        <begin position="318"/>
        <end position="382"/>
    </location>
</feature>